<proteinExistence type="predicted"/>
<reference evidence="2" key="1">
    <citation type="journal article" date="2023" name="Plant J.">
        <title>Genome sequences and population genomics provide insights into the demographic history, inbreeding, and mutation load of two 'living fossil' tree species of Dipteronia.</title>
        <authorList>
            <person name="Feng Y."/>
            <person name="Comes H.P."/>
            <person name="Chen J."/>
            <person name="Zhu S."/>
            <person name="Lu R."/>
            <person name="Zhang X."/>
            <person name="Li P."/>
            <person name="Qiu J."/>
            <person name="Olsen K.M."/>
            <person name="Qiu Y."/>
        </authorList>
    </citation>
    <scope>NUCLEOTIDE SEQUENCE</scope>
    <source>
        <strain evidence="2">NBL</strain>
    </source>
</reference>
<name>A0AAE0DI43_9ROSI</name>
<dbReference type="AlphaFoldDB" id="A0AAE0DI43"/>
<dbReference type="PANTHER" id="PTHR33325">
    <property type="entry name" value="ZINC FINGER, CCHC-TYPE-RELATED"/>
    <property type="match status" value="1"/>
</dbReference>
<organism evidence="2 3">
    <name type="scientific">Dipteronia sinensis</name>
    <dbReference type="NCBI Taxonomy" id="43782"/>
    <lineage>
        <taxon>Eukaryota</taxon>
        <taxon>Viridiplantae</taxon>
        <taxon>Streptophyta</taxon>
        <taxon>Embryophyta</taxon>
        <taxon>Tracheophyta</taxon>
        <taxon>Spermatophyta</taxon>
        <taxon>Magnoliopsida</taxon>
        <taxon>eudicotyledons</taxon>
        <taxon>Gunneridae</taxon>
        <taxon>Pentapetalae</taxon>
        <taxon>rosids</taxon>
        <taxon>malvids</taxon>
        <taxon>Sapindales</taxon>
        <taxon>Sapindaceae</taxon>
        <taxon>Hippocastanoideae</taxon>
        <taxon>Acereae</taxon>
        <taxon>Dipteronia</taxon>
    </lineage>
</organism>
<feature type="compositionally biased region" description="Basic and acidic residues" evidence="1">
    <location>
        <begin position="233"/>
        <end position="259"/>
    </location>
</feature>
<evidence type="ECO:0000313" key="3">
    <source>
        <dbReference type="Proteomes" id="UP001281410"/>
    </source>
</evidence>
<feature type="compositionally biased region" description="Basic residues" evidence="1">
    <location>
        <begin position="185"/>
        <end position="205"/>
    </location>
</feature>
<dbReference type="PANTHER" id="PTHR33325:SF12">
    <property type="entry name" value="ZINC FINGER, CCHC-TYPE-RELATED"/>
    <property type="match status" value="1"/>
</dbReference>
<dbReference type="EMBL" id="JANJYJ010000910">
    <property type="protein sequence ID" value="KAK3170456.1"/>
    <property type="molecule type" value="Genomic_DNA"/>
</dbReference>
<comment type="caution">
    <text evidence="2">The sequence shown here is derived from an EMBL/GenBank/DDBJ whole genome shotgun (WGS) entry which is preliminary data.</text>
</comment>
<protein>
    <submittedName>
        <fullName evidence="2">Uncharacterized protein</fullName>
    </submittedName>
</protein>
<keyword evidence="3" id="KW-1185">Reference proteome</keyword>
<accession>A0AAE0DI43</accession>
<dbReference type="Proteomes" id="UP001281410">
    <property type="component" value="Unassembled WGS sequence"/>
</dbReference>
<gene>
    <name evidence="2" type="ORF">Dsin_032985</name>
</gene>
<sequence length="303" mass="34687">MANVASLKFTALEVSGENYMSWVIDARLLLKSEGLYYTIEDGADASEQDKSTTMVIIRRHLHEDLKAQYLTVTEPEVLWQELKDRFDNQPNVALPNARITTQLKLCGQDVTENDTLEKTFTTFYASNMILQQQYRERRFSKYSELISCLLVAEKNNELLIKNHKSRPTGSTAFPEVNANTIGGHTRGRRRGRGSYRGRGLNRGRGRGHERSYDYFVPGSYNQNTPQKRNVYKARPDKEKSIQNGPKKDDSASIKEKRKEKNLETNFLEDSDFMDITQFNVSDFLNDPTNKVTTLNGDGNVHTN</sequence>
<evidence type="ECO:0000313" key="2">
    <source>
        <dbReference type="EMBL" id="KAK3170456.1"/>
    </source>
</evidence>
<evidence type="ECO:0000256" key="1">
    <source>
        <dbReference type="SAM" id="MobiDB-lite"/>
    </source>
</evidence>
<feature type="region of interest" description="Disordered" evidence="1">
    <location>
        <begin position="162"/>
        <end position="259"/>
    </location>
</feature>